<organism evidence="3 4">
    <name type="scientific">Apiospora phragmitis</name>
    <dbReference type="NCBI Taxonomy" id="2905665"/>
    <lineage>
        <taxon>Eukaryota</taxon>
        <taxon>Fungi</taxon>
        <taxon>Dikarya</taxon>
        <taxon>Ascomycota</taxon>
        <taxon>Pezizomycotina</taxon>
        <taxon>Sordariomycetes</taxon>
        <taxon>Xylariomycetidae</taxon>
        <taxon>Amphisphaeriales</taxon>
        <taxon>Apiosporaceae</taxon>
        <taxon>Apiospora</taxon>
    </lineage>
</organism>
<reference evidence="3 4" key="1">
    <citation type="submission" date="2023-01" db="EMBL/GenBank/DDBJ databases">
        <title>Analysis of 21 Apiospora genomes using comparative genomics revels a genus with tremendous synthesis potential of carbohydrate active enzymes and secondary metabolites.</title>
        <authorList>
            <person name="Sorensen T."/>
        </authorList>
    </citation>
    <scope>NUCLEOTIDE SEQUENCE [LARGE SCALE GENOMIC DNA]</scope>
    <source>
        <strain evidence="3 4">CBS 135458</strain>
    </source>
</reference>
<dbReference type="Pfam" id="PF24476">
    <property type="entry name" value="DUF7580"/>
    <property type="match status" value="1"/>
</dbReference>
<dbReference type="PANTHER" id="PTHR35186:SF4">
    <property type="entry name" value="PRION-INHIBITION AND PROPAGATION HELO DOMAIN-CONTAINING PROTEIN"/>
    <property type="match status" value="1"/>
</dbReference>
<dbReference type="PANTHER" id="PTHR35186">
    <property type="entry name" value="ANK_REP_REGION DOMAIN-CONTAINING PROTEIN"/>
    <property type="match status" value="1"/>
</dbReference>
<gene>
    <name evidence="3" type="ORF">PG994_000182</name>
</gene>
<dbReference type="EMBL" id="JAQQWL010000001">
    <property type="protein sequence ID" value="KAK8090677.1"/>
    <property type="molecule type" value="Genomic_DNA"/>
</dbReference>
<name>A0ABR1X5Q9_9PEZI</name>
<evidence type="ECO:0000259" key="2">
    <source>
        <dbReference type="Pfam" id="PF24476"/>
    </source>
</evidence>
<sequence length="308" mass="33858">MTESLWKDKSKLLVKSALKSAMRKTPRPVTALTASSSTGNATSPPQVVTSMPPRQVRFLNQPKPPDAAVPVQTDPLVIDKLCYLMTAPLTDGGLLEILETEEPAHIVLKIESSSQIGTGPSSIMSLNQFSSSAVVLKERMVTALGILRTFLSLGVTQWVPGGLGKDDIQVMRNPGGSVVSRTQSFIHHESLSGTLKSAVASKRQRTEATLFAFGVILLELLYQQSLEQQPFRNEYLSNGQPNDYSDLCTAKRWQETVYEDFDEPISEAIRRCIDCAFTPRADFGDKKFLQEVLDGVLVPLEDFVTQLA</sequence>
<evidence type="ECO:0000256" key="1">
    <source>
        <dbReference type="SAM" id="MobiDB-lite"/>
    </source>
</evidence>
<feature type="compositionally biased region" description="Polar residues" evidence="1">
    <location>
        <begin position="32"/>
        <end position="49"/>
    </location>
</feature>
<proteinExistence type="predicted"/>
<comment type="caution">
    <text evidence="3">The sequence shown here is derived from an EMBL/GenBank/DDBJ whole genome shotgun (WGS) entry which is preliminary data.</text>
</comment>
<evidence type="ECO:0000313" key="4">
    <source>
        <dbReference type="Proteomes" id="UP001480595"/>
    </source>
</evidence>
<dbReference type="GeneID" id="92084654"/>
<feature type="domain" description="DUF7580" evidence="2">
    <location>
        <begin position="128"/>
        <end position="302"/>
    </location>
</feature>
<protein>
    <recommendedName>
        <fullName evidence="2">DUF7580 domain-containing protein</fullName>
    </recommendedName>
</protein>
<accession>A0ABR1X5Q9</accession>
<feature type="region of interest" description="Disordered" evidence="1">
    <location>
        <begin position="24"/>
        <end position="50"/>
    </location>
</feature>
<dbReference type="Proteomes" id="UP001480595">
    <property type="component" value="Unassembled WGS sequence"/>
</dbReference>
<evidence type="ECO:0000313" key="3">
    <source>
        <dbReference type="EMBL" id="KAK8090677.1"/>
    </source>
</evidence>
<dbReference type="RefSeq" id="XP_066722223.1">
    <property type="nucleotide sequence ID" value="XM_066851591.1"/>
</dbReference>
<dbReference type="InterPro" id="IPR056002">
    <property type="entry name" value="DUF7580"/>
</dbReference>
<keyword evidence="4" id="KW-1185">Reference proteome</keyword>